<dbReference type="InterPro" id="IPR025887">
    <property type="entry name" value="Glyco_hydro_31_N_dom"/>
</dbReference>
<dbReference type="Gene3D" id="2.60.40.1760">
    <property type="entry name" value="glycosyl hydrolase (family 31)"/>
    <property type="match status" value="1"/>
</dbReference>
<protein>
    <submittedName>
        <fullName evidence="2">Alpha-glucosidase 2-like protein</fullName>
    </submittedName>
</protein>
<reference evidence="2 3" key="1">
    <citation type="journal article" date="2014" name="Am. J. Bot.">
        <title>Genome assembly and annotation for red clover (Trifolium pratense; Fabaceae).</title>
        <authorList>
            <person name="Istvanek J."/>
            <person name="Jaros M."/>
            <person name="Krenek A."/>
            <person name="Repkova J."/>
        </authorList>
    </citation>
    <scope>NUCLEOTIDE SEQUENCE [LARGE SCALE GENOMIC DNA]</scope>
    <source>
        <strain evidence="3">cv. Tatra</strain>
        <tissue evidence="2">Young leaves</tissue>
    </source>
</reference>
<dbReference type="Pfam" id="PF13802">
    <property type="entry name" value="Gal_mutarotas_2"/>
    <property type="match status" value="1"/>
</dbReference>
<dbReference type="AlphaFoldDB" id="A0A2K3L786"/>
<evidence type="ECO:0000259" key="1">
    <source>
        <dbReference type="Pfam" id="PF13802"/>
    </source>
</evidence>
<dbReference type="EMBL" id="ASHM01027419">
    <property type="protein sequence ID" value="PNX74373.1"/>
    <property type="molecule type" value="Genomic_DNA"/>
</dbReference>
<dbReference type="ExpressionAtlas" id="A0A2K3L786">
    <property type="expression patterns" value="baseline"/>
</dbReference>
<accession>A0A2K3L786</accession>
<name>A0A2K3L786_TRIPR</name>
<proteinExistence type="predicted"/>
<organism evidence="2 3">
    <name type="scientific">Trifolium pratense</name>
    <name type="common">Red clover</name>
    <dbReference type="NCBI Taxonomy" id="57577"/>
    <lineage>
        <taxon>Eukaryota</taxon>
        <taxon>Viridiplantae</taxon>
        <taxon>Streptophyta</taxon>
        <taxon>Embryophyta</taxon>
        <taxon>Tracheophyta</taxon>
        <taxon>Spermatophyta</taxon>
        <taxon>Magnoliopsida</taxon>
        <taxon>eudicotyledons</taxon>
        <taxon>Gunneridae</taxon>
        <taxon>Pentapetalae</taxon>
        <taxon>rosids</taxon>
        <taxon>fabids</taxon>
        <taxon>Fabales</taxon>
        <taxon>Fabaceae</taxon>
        <taxon>Papilionoideae</taxon>
        <taxon>50 kb inversion clade</taxon>
        <taxon>NPAAA clade</taxon>
        <taxon>Hologalegina</taxon>
        <taxon>IRL clade</taxon>
        <taxon>Trifolieae</taxon>
        <taxon>Trifolium</taxon>
    </lineage>
</organism>
<evidence type="ECO:0000313" key="3">
    <source>
        <dbReference type="Proteomes" id="UP000236291"/>
    </source>
</evidence>
<dbReference type="GO" id="GO:0003824">
    <property type="term" value="F:catalytic activity"/>
    <property type="evidence" value="ECO:0007669"/>
    <property type="project" value="InterPro"/>
</dbReference>
<dbReference type="CDD" id="cd14752">
    <property type="entry name" value="GH31_N"/>
    <property type="match status" value="1"/>
</dbReference>
<evidence type="ECO:0000313" key="2">
    <source>
        <dbReference type="EMBL" id="PNX74373.1"/>
    </source>
</evidence>
<dbReference type="STRING" id="57577.A0A2K3L786"/>
<dbReference type="GO" id="GO:0005975">
    <property type="term" value="P:carbohydrate metabolic process"/>
    <property type="evidence" value="ECO:0007669"/>
    <property type="project" value="InterPro"/>
</dbReference>
<reference evidence="2 3" key="2">
    <citation type="journal article" date="2017" name="Front. Plant Sci.">
        <title>Gene Classification and Mining of Molecular Markers Useful in Red Clover (Trifolium pratense) Breeding.</title>
        <authorList>
            <person name="Istvanek J."/>
            <person name="Dluhosova J."/>
            <person name="Dluhos P."/>
            <person name="Patkova L."/>
            <person name="Nedelnik J."/>
            <person name="Repkova J."/>
        </authorList>
    </citation>
    <scope>NUCLEOTIDE SEQUENCE [LARGE SCALE GENOMIC DNA]</scope>
    <source>
        <strain evidence="3">cv. Tatra</strain>
        <tissue evidence="2">Young leaves</tissue>
    </source>
</reference>
<feature type="non-terminal residue" evidence="2">
    <location>
        <position position="217"/>
    </location>
</feature>
<sequence>MANYEGQVTSGSSDVRKGNMIFEAILDDGVFRFDCSVDDREGAYPSISFVNSKDRDTPITSTHMVPSYTPTFECLLEQQVVQLEVSCLLSTYDWYLINVGYLLAKASVWLPTGTSLYGTGEVSGQLERTGKRVFTWNTDAWGYDPGTSSLYQSHPWVLAVLPNGEALGILADTTRRCEIDLTKESTIRFIAPSSYPVITFGPFASPTEVLISLSKAI</sequence>
<dbReference type="Proteomes" id="UP000236291">
    <property type="component" value="Unassembled WGS sequence"/>
</dbReference>
<dbReference type="InterPro" id="IPR011013">
    <property type="entry name" value="Gal_mutarotase_sf_dom"/>
</dbReference>
<dbReference type="SUPFAM" id="SSF74650">
    <property type="entry name" value="Galactose mutarotase-like"/>
    <property type="match status" value="1"/>
</dbReference>
<dbReference type="GO" id="GO:0030246">
    <property type="term" value="F:carbohydrate binding"/>
    <property type="evidence" value="ECO:0007669"/>
    <property type="project" value="InterPro"/>
</dbReference>
<gene>
    <name evidence="2" type="ORF">L195_g030291</name>
</gene>
<comment type="caution">
    <text evidence="2">The sequence shown here is derived from an EMBL/GenBank/DDBJ whole genome shotgun (WGS) entry which is preliminary data.</text>
</comment>
<feature type="domain" description="Glycoside hydrolase family 31 N-terminal" evidence="1">
    <location>
        <begin position="89"/>
        <end position="180"/>
    </location>
</feature>